<keyword evidence="2" id="KW-0812">Transmembrane</keyword>
<feature type="chain" id="PRO_5046002291" evidence="3">
    <location>
        <begin position="38"/>
        <end position="315"/>
    </location>
</feature>
<feature type="signal peptide" evidence="3">
    <location>
        <begin position="1"/>
        <end position="37"/>
    </location>
</feature>
<feature type="region of interest" description="Disordered" evidence="1">
    <location>
        <begin position="65"/>
        <end position="85"/>
    </location>
</feature>
<proteinExistence type="predicted"/>
<feature type="transmembrane region" description="Helical" evidence="2">
    <location>
        <begin position="288"/>
        <end position="308"/>
    </location>
</feature>
<feature type="region of interest" description="Disordered" evidence="1">
    <location>
        <begin position="256"/>
        <end position="284"/>
    </location>
</feature>
<dbReference type="Pfam" id="PF14099">
    <property type="entry name" value="Polysacc_lyase"/>
    <property type="match status" value="1"/>
</dbReference>
<keyword evidence="3" id="KW-0732">Signal</keyword>
<dbReference type="InterPro" id="IPR025975">
    <property type="entry name" value="Polysacc_lyase"/>
</dbReference>
<evidence type="ECO:0000256" key="2">
    <source>
        <dbReference type="SAM" id="Phobius"/>
    </source>
</evidence>
<keyword evidence="5" id="KW-1185">Reference proteome</keyword>
<evidence type="ECO:0000256" key="3">
    <source>
        <dbReference type="SAM" id="SignalP"/>
    </source>
</evidence>
<dbReference type="GO" id="GO:0016829">
    <property type="term" value="F:lyase activity"/>
    <property type="evidence" value="ECO:0007669"/>
    <property type="project" value="UniProtKB-KW"/>
</dbReference>
<keyword evidence="2" id="KW-1133">Transmembrane helix</keyword>
<name>A0ABU8N6T0_9PSEU</name>
<evidence type="ECO:0000313" key="4">
    <source>
        <dbReference type="EMBL" id="MEJ2888107.1"/>
    </source>
</evidence>
<keyword evidence="4" id="KW-0456">Lyase</keyword>
<dbReference type="Proteomes" id="UP001370100">
    <property type="component" value="Unassembled WGS sequence"/>
</dbReference>
<dbReference type="EMBL" id="JBBEGL010000004">
    <property type="protein sequence ID" value="MEJ2888107.1"/>
    <property type="molecule type" value="Genomic_DNA"/>
</dbReference>
<evidence type="ECO:0000256" key="1">
    <source>
        <dbReference type="SAM" id="MobiDB-lite"/>
    </source>
</evidence>
<evidence type="ECO:0000313" key="5">
    <source>
        <dbReference type="Proteomes" id="UP001370100"/>
    </source>
</evidence>
<keyword evidence="2" id="KW-0472">Membrane</keyword>
<reference evidence="4 5" key="1">
    <citation type="submission" date="2024-03" db="EMBL/GenBank/DDBJ databases">
        <title>Actinomycetospora sp. OC33-EN06, a novel actinomycete isolated from wild orchid (Aerides multiflora).</title>
        <authorList>
            <person name="Suriyachadkun C."/>
        </authorList>
    </citation>
    <scope>NUCLEOTIDE SEQUENCE [LARGE SCALE GENOMIC DNA]</scope>
    <source>
        <strain evidence="4 5">OC33-EN06</strain>
    </source>
</reference>
<comment type="caution">
    <text evidence="4">The sequence shown here is derived from an EMBL/GenBank/DDBJ whole genome shotgun (WGS) entry which is preliminary data.</text>
</comment>
<protein>
    <submittedName>
        <fullName evidence="4">Polysaccharide lyase</fullName>
    </submittedName>
</protein>
<accession>A0ABU8N6T0</accession>
<dbReference type="RefSeq" id="WP_337714597.1">
    <property type="nucleotide sequence ID" value="NZ_JBBEGL010000004.1"/>
</dbReference>
<sequence length="315" mass="34196">MRRTHVATRGPRRLLSARSGRLAVVLALLSLLVPVLAAPVASAAPPPTDERPIWVLPESGDMLAGFGRSDYDEQDGTPRQVPAPEEPGRQAIEFTVEGGGQRSEMRPRIPDQVEGDVQYYTYGAQLAPDFPTDARTWQLLFQWHHYGDSGSPPVAVEVRENRLMLAAEGENLTDLGPVRAGDRVDLTLRIAFSRDPDRGTVDVWRDGRPVLEDYRPPGGTLLDGGNYMKVGLYRDTDVDEEGRVYLDDLRIGPSLASVQRPGSASSSIENATDPGEQPASPADGASDVAPWIAAFLLLIVAGAAVAAVSRRRTRR</sequence>
<organism evidence="4 5">
    <name type="scientific">Actinomycetospora aeridis</name>
    <dbReference type="NCBI Taxonomy" id="3129231"/>
    <lineage>
        <taxon>Bacteria</taxon>
        <taxon>Bacillati</taxon>
        <taxon>Actinomycetota</taxon>
        <taxon>Actinomycetes</taxon>
        <taxon>Pseudonocardiales</taxon>
        <taxon>Pseudonocardiaceae</taxon>
        <taxon>Actinomycetospora</taxon>
    </lineage>
</organism>
<dbReference type="Gene3D" id="2.60.120.200">
    <property type="match status" value="1"/>
</dbReference>
<feature type="compositionally biased region" description="Polar residues" evidence="1">
    <location>
        <begin position="256"/>
        <end position="270"/>
    </location>
</feature>
<gene>
    <name evidence="4" type="ORF">WCD41_16715</name>
</gene>